<sequence length="70" mass="7934">MENEKYKKVTAQKPSEALMMQICKLSPVRTMTSLHSCGNARSEFHEQIRCCPSSYYYSSSSSSGFSLNRT</sequence>
<protein>
    <submittedName>
        <fullName evidence="1">Uncharacterized protein</fullName>
    </submittedName>
</protein>
<evidence type="ECO:0000313" key="1">
    <source>
        <dbReference type="EMBL" id="MPC82842.1"/>
    </source>
</evidence>
<name>A0A5B7IG97_PORTR</name>
<evidence type="ECO:0000313" key="2">
    <source>
        <dbReference type="Proteomes" id="UP000324222"/>
    </source>
</evidence>
<keyword evidence="2" id="KW-1185">Reference proteome</keyword>
<comment type="caution">
    <text evidence="1">The sequence shown here is derived from an EMBL/GenBank/DDBJ whole genome shotgun (WGS) entry which is preliminary data.</text>
</comment>
<proteinExistence type="predicted"/>
<dbReference type="Proteomes" id="UP000324222">
    <property type="component" value="Unassembled WGS sequence"/>
</dbReference>
<organism evidence="1 2">
    <name type="scientific">Portunus trituberculatus</name>
    <name type="common">Swimming crab</name>
    <name type="synonym">Neptunus trituberculatus</name>
    <dbReference type="NCBI Taxonomy" id="210409"/>
    <lineage>
        <taxon>Eukaryota</taxon>
        <taxon>Metazoa</taxon>
        <taxon>Ecdysozoa</taxon>
        <taxon>Arthropoda</taxon>
        <taxon>Crustacea</taxon>
        <taxon>Multicrustacea</taxon>
        <taxon>Malacostraca</taxon>
        <taxon>Eumalacostraca</taxon>
        <taxon>Eucarida</taxon>
        <taxon>Decapoda</taxon>
        <taxon>Pleocyemata</taxon>
        <taxon>Brachyura</taxon>
        <taxon>Eubrachyura</taxon>
        <taxon>Portunoidea</taxon>
        <taxon>Portunidae</taxon>
        <taxon>Portuninae</taxon>
        <taxon>Portunus</taxon>
    </lineage>
</organism>
<dbReference type="AlphaFoldDB" id="A0A5B7IG97"/>
<reference evidence="1 2" key="1">
    <citation type="submission" date="2019-05" db="EMBL/GenBank/DDBJ databases">
        <title>Another draft genome of Portunus trituberculatus and its Hox gene families provides insights of decapod evolution.</title>
        <authorList>
            <person name="Jeong J.-H."/>
            <person name="Song I."/>
            <person name="Kim S."/>
            <person name="Choi T."/>
            <person name="Kim D."/>
            <person name="Ryu S."/>
            <person name="Kim W."/>
        </authorList>
    </citation>
    <scope>NUCLEOTIDE SEQUENCE [LARGE SCALE GENOMIC DNA]</scope>
    <source>
        <tissue evidence="1">Muscle</tissue>
    </source>
</reference>
<gene>
    <name evidence="1" type="ORF">E2C01_077528</name>
</gene>
<dbReference type="EMBL" id="VSRR010060901">
    <property type="protein sequence ID" value="MPC82842.1"/>
    <property type="molecule type" value="Genomic_DNA"/>
</dbReference>
<accession>A0A5B7IG97</accession>